<dbReference type="OrthoDB" id="7376058at2"/>
<dbReference type="PROSITE" id="PS00086">
    <property type="entry name" value="CYTOCHROME_P450"/>
    <property type="match status" value="1"/>
</dbReference>
<dbReference type="PANTHER" id="PTHR24305">
    <property type="entry name" value="CYTOCHROME P450"/>
    <property type="match status" value="1"/>
</dbReference>
<dbReference type="EC" id="1.14.-.-" evidence="5"/>
<evidence type="ECO:0000256" key="3">
    <source>
        <dbReference type="PIRSR" id="PIRSR602401-1"/>
    </source>
</evidence>
<dbReference type="PRINTS" id="PR00385">
    <property type="entry name" value="P450"/>
</dbReference>
<evidence type="ECO:0000256" key="2">
    <source>
        <dbReference type="ARBA" id="ARBA00010617"/>
    </source>
</evidence>
<keyword evidence="3 4" id="KW-0349">Heme</keyword>
<accession>A0A447G902</accession>
<dbReference type="InterPro" id="IPR017972">
    <property type="entry name" value="Cyt_P450_CS"/>
</dbReference>
<dbReference type="Proteomes" id="UP000269998">
    <property type="component" value="Chromosome"/>
</dbReference>
<dbReference type="AlphaFoldDB" id="A0A447G902"/>
<dbReference type="RefSeq" id="WP_158015201.1">
    <property type="nucleotide sequence ID" value="NZ_CBCSKE010000027.1"/>
</dbReference>
<dbReference type="Gene3D" id="1.10.630.10">
    <property type="entry name" value="Cytochrome P450"/>
    <property type="match status" value="1"/>
</dbReference>
<keyword evidence="6" id="KW-1185">Reference proteome</keyword>
<dbReference type="KEGG" id="mbai:MB901379_00500"/>
<organism evidence="5 6">
    <name type="scientific">Mycobacterium basiliense</name>
    <dbReference type="NCBI Taxonomy" id="2094119"/>
    <lineage>
        <taxon>Bacteria</taxon>
        <taxon>Bacillati</taxon>
        <taxon>Actinomycetota</taxon>
        <taxon>Actinomycetes</taxon>
        <taxon>Mycobacteriales</taxon>
        <taxon>Mycobacteriaceae</taxon>
        <taxon>Mycobacterium</taxon>
    </lineage>
</organism>
<feature type="binding site" description="axial binding residue" evidence="3">
    <location>
        <position position="409"/>
    </location>
    <ligand>
        <name>heme</name>
        <dbReference type="ChEBI" id="CHEBI:30413"/>
    </ligand>
    <ligandPart>
        <name>Fe</name>
        <dbReference type="ChEBI" id="CHEBI:18248"/>
    </ligandPart>
</feature>
<evidence type="ECO:0000256" key="4">
    <source>
        <dbReference type="RuleBase" id="RU000461"/>
    </source>
</evidence>
<reference evidence="6" key="1">
    <citation type="submission" date="2018-02" db="EMBL/GenBank/DDBJ databases">
        <authorList>
            <person name="Seth-Smith MB H."/>
            <person name="Seth-Smith H."/>
        </authorList>
    </citation>
    <scope>NUCLEOTIDE SEQUENCE [LARGE SCALE GENOMIC DNA]</scope>
</reference>
<comment type="similarity">
    <text evidence="2 4">Belongs to the cytochrome P450 family.</text>
</comment>
<keyword evidence="4" id="KW-0503">Monooxygenase</keyword>
<keyword evidence="3 4" id="KW-0408">Iron</keyword>
<keyword evidence="3 4" id="KW-0479">Metal-binding</keyword>
<dbReference type="PRINTS" id="PR00463">
    <property type="entry name" value="EP450I"/>
</dbReference>
<evidence type="ECO:0000313" key="6">
    <source>
        <dbReference type="Proteomes" id="UP000269998"/>
    </source>
</evidence>
<dbReference type="GO" id="GO:0004497">
    <property type="term" value="F:monooxygenase activity"/>
    <property type="evidence" value="ECO:0007669"/>
    <property type="project" value="UniProtKB-KW"/>
</dbReference>
<dbReference type="SUPFAM" id="SSF48264">
    <property type="entry name" value="Cytochrome P450"/>
    <property type="match status" value="1"/>
</dbReference>
<dbReference type="PANTHER" id="PTHR24305:SF166">
    <property type="entry name" value="CYTOCHROME P450 12A4, MITOCHONDRIAL-RELATED"/>
    <property type="match status" value="1"/>
</dbReference>
<dbReference type="InterPro" id="IPR050121">
    <property type="entry name" value="Cytochrome_P450_monoxygenase"/>
</dbReference>
<dbReference type="Pfam" id="PF00067">
    <property type="entry name" value="p450"/>
    <property type="match status" value="1"/>
</dbReference>
<dbReference type="InterPro" id="IPR036396">
    <property type="entry name" value="Cyt_P450_sf"/>
</dbReference>
<comment type="cofactor">
    <cofactor evidence="1 3">
        <name>heme</name>
        <dbReference type="ChEBI" id="CHEBI:30413"/>
    </cofactor>
</comment>
<dbReference type="GO" id="GO:0016705">
    <property type="term" value="F:oxidoreductase activity, acting on paired donors, with incorporation or reduction of molecular oxygen"/>
    <property type="evidence" value="ECO:0007669"/>
    <property type="project" value="InterPro"/>
</dbReference>
<evidence type="ECO:0000313" key="5">
    <source>
        <dbReference type="EMBL" id="VDM86970.1"/>
    </source>
</evidence>
<dbReference type="InterPro" id="IPR001128">
    <property type="entry name" value="Cyt_P450"/>
</dbReference>
<proteinExistence type="inferred from homology"/>
<name>A0A447G902_9MYCO</name>
<dbReference type="InterPro" id="IPR002401">
    <property type="entry name" value="Cyt_P450_E_grp-I"/>
</dbReference>
<protein>
    <submittedName>
        <fullName evidence="5">Cytochrome P450 120</fullName>
        <ecNumber evidence="5">1.14.-.-</ecNumber>
    </submittedName>
</protein>
<evidence type="ECO:0000256" key="1">
    <source>
        <dbReference type="ARBA" id="ARBA00001971"/>
    </source>
</evidence>
<dbReference type="CDD" id="cd11053">
    <property type="entry name" value="CYP110-like"/>
    <property type="match status" value="1"/>
</dbReference>
<keyword evidence="4 5" id="KW-0560">Oxidoreductase</keyword>
<sequence length="469" mass="51835">MANRVVRLIGVFNADGGWRNHHTTVRRGGAVTSTLPPGPRLPRYLQSVLYLKFRDRFLPAVQRRYGDVFSLHVPPHADNLVVFTRPEHIKEIFAADPTLLHGGEGNQILSVVMGEHSVLTTDEAEHARMRSLLMPAFTRAALHGYRDMIASVAREHIARWPVGTSVPALDRMNALTLDIILRVVFGVTDPQVTSELTDRLQGIITAHPLILAGSPYPLLKRVNPWKRFFDNKHQIDAILYREIAARRASSDLHSRTDVLSRLLQVEDTSAEPLTDGELRDQLITLLLAGHETTAAALSWTLWELANAPEIQNQAIAAAVAGDDGFLEAVLKEGLRRHTVIASTVRKATAPVEIGGWQLPAGTVVNTSILLAHANQVTHPEPAEFRPGRYLDGTVAPNTWLPFGGGVRRCLGFGFALTEGVVILREIFRQFDVTVAEASKGEVPRVRNITSVPKHGARLRFNTQRDRVSV</sequence>
<dbReference type="GO" id="GO:0020037">
    <property type="term" value="F:heme binding"/>
    <property type="evidence" value="ECO:0007669"/>
    <property type="project" value="InterPro"/>
</dbReference>
<dbReference type="EMBL" id="LR130759">
    <property type="protein sequence ID" value="VDM86970.1"/>
    <property type="molecule type" value="Genomic_DNA"/>
</dbReference>
<dbReference type="GO" id="GO:0005506">
    <property type="term" value="F:iron ion binding"/>
    <property type="evidence" value="ECO:0007669"/>
    <property type="project" value="InterPro"/>
</dbReference>
<gene>
    <name evidence="5" type="ORF">MB901379_00500</name>
</gene>